<sequence>MARLPINYRKRKLRQVLLVQQIATTLMILTYSFYYFVICLYLRTKIRQIKTKEEKRIERMQWMFRLTMESDAACISKLRMDRATFRVLCQMVSEIGGLKPTKNTSIEEVLKAILKLHHVLLKKPEPISQDCQDERWKCFQGCLGALDGTLIKVTPPSDEKSRYRTRKGCISTNVLGVCCPNMQFIYVLPGWEGSAHDGRVLRDAISRPQELAGDPLWKVDGGFKNNYMVEVRKRMTHKNANGLWNLKFPYLRKLDMVWGRDRATGLKAEDIAEACEDNNNNDNALLSSSSDIEDEVSVLPGTQNSAAVPSTTTTLMILTYSFYYFVICLYLRTKIRQIKTKEEKRIERMQWMFRLTMGSDAVCISELHMDRATFRVLCQMVSDIGGLKPTRNTSIEEVVAIFLYTLAHHKKSRTIGHLFFRSKETVSHQFNQVLKAILKLHHVLLKKPKPISQDCQDERWKCFQGCLGALDGTLIKVTPPSDEKSRYRTRKGCISTNVQMATTTCDRGSGKNKLYWNEDEVEVLVDVFQELVGDPLWKVDGGFKNNYMVEVRKRMAQKITNFDKEVNPHIDSKIKYLRNKYNPLSEMLMKSGCQWDDVENKINCEKQWYDDWCKTHKNANGLWNFKFPYLRKLDMVWGRDRATGLKDEDIAEASEDNNNNDNALLSSSSDTEDEVSVLPGTQNSAAVPSTSNTKKNKKLSPPTESSNKKKKSLTLEQTIDAKLEAFSSDFKSVCGQMASKIGVVADALTVDANKSESCKAFATDLVFGLLCGQGQMGAYLFRVDLEVSKVTPSIREMKLWCMYTEMDYSIILVEKYFYTDFPESAPVLTFIFFF</sequence>
<feature type="region of interest" description="Disordered" evidence="3">
    <location>
        <begin position="650"/>
        <end position="712"/>
    </location>
</feature>
<keyword evidence="4" id="KW-0812">Transmembrane</keyword>
<feature type="transmembrane region" description="Helical" evidence="4">
    <location>
        <begin position="21"/>
        <end position="43"/>
    </location>
</feature>
<proteinExistence type="predicted"/>
<dbReference type="PANTHER" id="PTHR46250">
    <property type="entry name" value="MYB/SANT-LIKE DNA-BINDING DOMAIN PROTEIN-RELATED"/>
    <property type="match status" value="1"/>
</dbReference>
<feature type="domain" description="DUF8040" evidence="7">
    <location>
        <begin position="348"/>
        <end position="439"/>
    </location>
</feature>
<gene>
    <name evidence="8" type="ORF">CTI12_AA216960</name>
</gene>
<dbReference type="Pfam" id="PF12776">
    <property type="entry name" value="Myb_DNA-bind_3"/>
    <property type="match status" value="1"/>
</dbReference>
<keyword evidence="4" id="KW-1133">Transmembrane helix</keyword>
<keyword evidence="2" id="KW-0479">Metal-binding</keyword>
<dbReference type="Proteomes" id="UP000245207">
    <property type="component" value="Unassembled WGS sequence"/>
</dbReference>
<comment type="caution">
    <text evidence="8">The sequence shown here is derived from an EMBL/GenBank/DDBJ whole genome shotgun (WGS) entry which is preliminary data.</text>
</comment>
<evidence type="ECO:0000313" key="8">
    <source>
        <dbReference type="EMBL" id="PWA78101.1"/>
    </source>
</evidence>
<reference evidence="8 9" key="1">
    <citation type="journal article" date="2018" name="Mol. Plant">
        <title>The genome of Artemisia annua provides insight into the evolution of Asteraceae family and artemisinin biosynthesis.</title>
        <authorList>
            <person name="Shen Q."/>
            <person name="Zhang L."/>
            <person name="Liao Z."/>
            <person name="Wang S."/>
            <person name="Yan T."/>
            <person name="Shi P."/>
            <person name="Liu M."/>
            <person name="Fu X."/>
            <person name="Pan Q."/>
            <person name="Wang Y."/>
            <person name="Lv Z."/>
            <person name="Lu X."/>
            <person name="Zhang F."/>
            <person name="Jiang W."/>
            <person name="Ma Y."/>
            <person name="Chen M."/>
            <person name="Hao X."/>
            <person name="Li L."/>
            <person name="Tang Y."/>
            <person name="Lv G."/>
            <person name="Zhou Y."/>
            <person name="Sun X."/>
            <person name="Brodelius P.E."/>
            <person name="Rose J.K.C."/>
            <person name="Tang K."/>
        </authorList>
    </citation>
    <scope>NUCLEOTIDE SEQUENCE [LARGE SCALE GENOMIC DNA]</scope>
    <source>
        <strain evidence="9">cv. Huhao1</strain>
        <tissue evidence="8">Leaf</tissue>
    </source>
</reference>
<dbReference type="EMBL" id="PKPP01002037">
    <property type="protein sequence ID" value="PWA78101.1"/>
    <property type="molecule type" value="Genomic_DNA"/>
</dbReference>
<dbReference type="OrthoDB" id="618098at2759"/>
<dbReference type="InterPro" id="IPR027806">
    <property type="entry name" value="HARBI1_dom"/>
</dbReference>
<dbReference type="PANTHER" id="PTHR46250:SF15">
    <property type="entry name" value="OS01G0523800 PROTEIN"/>
    <property type="match status" value="1"/>
</dbReference>
<accession>A0A2U1NX75</accession>
<dbReference type="Pfam" id="PF13359">
    <property type="entry name" value="DDE_Tnp_4"/>
    <property type="match status" value="1"/>
</dbReference>
<organism evidence="8 9">
    <name type="scientific">Artemisia annua</name>
    <name type="common">Sweet wormwood</name>
    <dbReference type="NCBI Taxonomy" id="35608"/>
    <lineage>
        <taxon>Eukaryota</taxon>
        <taxon>Viridiplantae</taxon>
        <taxon>Streptophyta</taxon>
        <taxon>Embryophyta</taxon>
        <taxon>Tracheophyta</taxon>
        <taxon>Spermatophyta</taxon>
        <taxon>Magnoliopsida</taxon>
        <taxon>eudicotyledons</taxon>
        <taxon>Gunneridae</taxon>
        <taxon>Pentapetalae</taxon>
        <taxon>asterids</taxon>
        <taxon>campanulids</taxon>
        <taxon>Asterales</taxon>
        <taxon>Asteraceae</taxon>
        <taxon>Asteroideae</taxon>
        <taxon>Anthemideae</taxon>
        <taxon>Artemisiinae</taxon>
        <taxon>Artemisia</taxon>
    </lineage>
</organism>
<evidence type="ECO:0000256" key="4">
    <source>
        <dbReference type="SAM" id="Phobius"/>
    </source>
</evidence>
<evidence type="ECO:0000256" key="2">
    <source>
        <dbReference type="ARBA" id="ARBA00022723"/>
    </source>
</evidence>
<evidence type="ECO:0000259" key="6">
    <source>
        <dbReference type="Pfam" id="PF13359"/>
    </source>
</evidence>
<protein>
    <recommendedName>
        <fullName evidence="10">Myb/SANT-like domain-containing protein</fullName>
    </recommendedName>
</protein>
<dbReference type="Pfam" id="PF26138">
    <property type="entry name" value="DUF8040"/>
    <property type="match status" value="1"/>
</dbReference>
<feature type="compositionally biased region" description="Low complexity" evidence="3">
    <location>
        <begin position="656"/>
        <end position="669"/>
    </location>
</feature>
<evidence type="ECO:0000256" key="3">
    <source>
        <dbReference type="SAM" id="MobiDB-lite"/>
    </source>
</evidence>
<evidence type="ECO:0000259" key="5">
    <source>
        <dbReference type="Pfam" id="PF12776"/>
    </source>
</evidence>
<name>A0A2U1NX75_ARTAN</name>
<dbReference type="InterPro" id="IPR024752">
    <property type="entry name" value="Myb/SANT-like_dom"/>
</dbReference>
<keyword evidence="4" id="KW-0472">Membrane</keyword>
<comment type="cofactor">
    <cofactor evidence="1">
        <name>a divalent metal cation</name>
        <dbReference type="ChEBI" id="CHEBI:60240"/>
    </cofactor>
</comment>
<keyword evidence="9" id="KW-1185">Reference proteome</keyword>
<evidence type="ECO:0000313" key="9">
    <source>
        <dbReference type="Proteomes" id="UP000245207"/>
    </source>
</evidence>
<evidence type="ECO:0008006" key="10">
    <source>
        <dbReference type="Google" id="ProtNLM"/>
    </source>
</evidence>
<dbReference type="GO" id="GO:0046872">
    <property type="term" value="F:metal ion binding"/>
    <property type="evidence" value="ECO:0007669"/>
    <property type="project" value="UniProtKB-KW"/>
</dbReference>
<feature type="domain" description="DDE Tnp4" evidence="6">
    <location>
        <begin position="146"/>
        <end position="236"/>
    </location>
</feature>
<evidence type="ECO:0000256" key="1">
    <source>
        <dbReference type="ARBA" id="ARBA00001968"/>
    </source>
</evidence>
<evidence type="ECO:0000259" key="7">
    <source>
        <dbReference type="Pfam" id="PF26138"/>
    </source>
</evidence>
<feature type="compositionally biased region" description="Low complexity" evidence="3">
    <location>
        <begin position="688"/>
        <end position="703"/>
    </location>
</feature>
<dbReference type="InterPro" id="IPR058353">
    <property type="entry name" value="DUF8040"/>
</dbReference>
<feature type="domain" description="Myb/SANT-like" evidence="5">
    <location>
        <begin position="515"/>
        <end position="610"/>
    </location>
</feature>
<dbReference type="AlphaFoldDB" id="A0A2U1NX75"/>